<reference evidence="1" key="1">
    <citation type="submission" date="2018-11" db="EMBL/GenBank/DDBJ databases">
        <title>The sequence and de novo assembly of Larimichthys crocea genome using PacBio and Hi-C technologies.</title>
        <authorList>
            <person name="Xu P."/>
            <person name="Chen B."/>
            <person name="Zhou Z."/>
            <person name="Ke Q."/>
            <person name="Wu Y."/>
            <person name="Bai H."/>
            <person name="Pu F."/>
        </authorList>
    </citation>
    <scope>NUCLEOTIDE SEQUENCE</scope>
    <source>
        <tissue evidence="1">Muscle</tissue>
    </source>
</reference>
<evidence type="ECO:0000313" key="2">
    <source>
        <dbReference type="Proteomes" id="UP000793456"/>
    </source>
</evidence>
<protein>
    <submittedName>
        <fullName evidence="1">Uncharacterized protein</fullName>
    </submittedName>
</protein>
<name>A0ACD3QTJ8_LARCR</name>
<keyword evidence="2" id="KW-1185">Reference proteome</keyword>
<gene>
    <name evidence="1" type="ORF">E3U43_019423</name>
</gene>
<dbReference type="EMBL" id="CM011687">
    <property type="protein sequence ID" value="TMS10430.1"/>
    <property type="molecule type" value="Genomic_DNA"/>
</dbReference>
<evidence type="ECO:0000313" key="1">
    <source>
        <dbReference type="EMBL" id="TMS10430.1"/>
    </source>
</evidence>
<proteinExistence type="predicted"/>
<dbReference type="Proteomes" id="UP000793456">
    <property type="component" value="Chromosome XIV"/>
</dbReference>
<organism evidence="1 2">
    <name type="scientific">Larimichthys crocea</name>
    <name type="common">Large yellow croaker</name>
    <name type="synonym">Pseudosciaena crocea</name>
    <dbReference type="NCBI Taxonomy" id="215358"/>
    <lineage>
        <taxon>Eukaryota</taxon>
        <taxon>Metazoa</taxon>
        <taxon>Chordata</taxon>
        <taxon>Craniata</taxon>
        <taxon>Vertebrata</taxon>
        <taxon>Euteleostomi</taxon>
        <taxon>Actinopterygii</taxon>
        <taxon>Neopterygii</taxon>
        <taxon>Teleostei</taxon>
        <taxon>Neoteleostei</taxon>
        <taxon>Acanthomorphata</taxon>
        <taxon>Eupercaria</taxon>
        <taxon>Sciaenidae</taxon>
        <taxon>Larimichthys</taxon>
    </lineage>
</organism>
<comment type="caution">
    <text evidence="1">The sequence shown here is derived from an EMBL/GenBank/DDBJ whole genome shotgun (WGS) entry which is preliminary data.</text>
</comment>
<accession>A0ACD3QTJ8</accession>
<sequence length="59" mass="6669">MLMFGCLGNVLRQAPLSGRALDWCDWRETPCIQITFRRTSRENQLSLGTPTPLLSTSTQ</sequence>